<dbReference type="Pfam" id="PF16967">
    <property type="entry name" value="TcfC"/>
    <property type="match status" value="1"/>
</dbReference>
<dbReference type="RefSeq" id="WP_147463293.1">
    <property type="nucleotide sequence ID" value="NZ_RBON01000001.1"/>
</dbReference>
<sequence>MNIEKYGFSHSLNIIEAVKKMQSIFIRKHSFFSLLSITLFITNAQSAELPPKGFEFLAQTQALSLEVSVPGKKLGMFLADVDSDSVTFEDPKAVLDAMPLKVSMNSTERQQLLALLSTPQKRNSQLSCQDNIQVNGCGYINTDSAAYIYDEASQVITIFLNPKWQSLNNDSSKPLYFKPNADLKNAFVHRQTINYSGNSEYKNLSVTGIGALGVGESGYLGSAWRYIGEQSPQLNTSNTYLDQLFYRYDMNDRYYMQAGRMDQRNLSSNLGGAFSFSLLPIGKTDGIRMGTTQAYLNQAAQNKGTPVNLILTAPSRVDVYRGNQLLSTNYVQGGLQDIDTAAYPDGSYILTMKVFENGQLARTETRPFSKSSAASGNAGDFQWFVQAGMAEDPTAQSFGPGQTQKSSSALVGGKLNTGFNTATTFGVAQVRNAHYAESKFDWSLPTRYGNLNTTADFFYGSDGSHGDTQQIYWNDGFSASLYRYNVGNTHCETDTYLSCYQSLNATVGTNIFGWSTTLGYSVSKTQNRQSELISYQDSTVSVNKTVNFYANEYGSSINRFANRSVQLSFSKTFVKDDWIFTPNVSLYRAQNNHLPDNGMTLTMSFSHRARMTASGRTDFQSAQANVRQSKQQPAQENYQVSHVSNWTDNGYRELGATLSTTNNNERGININGRVETDMGRLSGAVSQYQAASQTRTDISGTYSSSFAVTPHQFIWGTDNGGSDPMGGLLFEAPKQDASDEQPQAVADIQMPGATKVTLHAGEKIFAPVEGFQSVQSHVEDSTSRTGDGIATLDQGAGDLTWFMQPGKLGVRKLTATTQYTYLGQLMFNGTNALAGGLILNATVPNINDDGSFVAEFKGQPKELYVVKDKVIYQCPVRVIKNENGLRNLGSVSCKTTSVNDLPDKLRKLPRVVKVLKKTDLLAKY</sequence>
<evidence type="ECO:0000259" key="2">
    <source>
        <dbReference type="Pfam" id="PF15976"/>
    </source>
</evidence>
<accession>A0A3M3GMX2</accession>
<gene>
    <name evidence="5" type="ORF">ALQ73_00330</name>
</gene>
<evidence type="ECO:0000259" key="4">
    <source>
        <dbReference type="Pfam" id="PF17271"/>
    </source>
</evidence>
<proteinExistence type="predicted"/>
<comment type="caution">
    <text evidence="5">The sequence shown here is derived from an EMBL/GenBank/DDBJ whole genome shotgun (WGS) entry which is preliminary data.</text>
</comment>
<organism evidence="5 6">
    <name type="scientific">Pseudomonas savastanoi pv. glycinea</name>
    <name type="common">Pseudomonas syringae pv. glycinea</name>
    <dbReference type="NCBI Taxonomy" id="318"/>
    <lineage>
        <taxon>Bacteria</taxon>
        <taxon>Pseudomonadati</taxon>
        <taxon>Pseudomonadota</taxon>
        <taxon>Gammaproteobacteria</taxon>
        <taxon>Pseudomonadales</taxon>
        <taxon>Pseudomonadaceae</taxon>
        <taxon>Pseudomonas</taxon>
    </lineage>
</organism>
<evidence type="ECO:0000313" key="5">
    <source>
        <dbReference type="EMBL" id="RMM75621.1"/>
    </source>
</evidence>
<evidence type="ECO:0000256" key="1">
    <source>
        <dbReference type="ARBA" id="ARBA00022729"/>
    </source>
</evidence>
<dbReference type="Pfam" id="PF17271">
    <property type="entry name" value="Usher_TcfC"/>
    <property type="match status" value="1"/>
</dbReference>
<dbReference type="AlphaFoldDB" id="A0A3M3GMX2"/>
<feature type="domain" description="Pilus assembly protein E-set like" evidence="3">
    <location>
        <begin position="304"/>
        <end position="370"/>
    </location>
</feature>
<evidence type="ECO:0000313" key="6">
    <source>
        <dbReference type="Proteomes" id="UP000276829"/>
    </source>
</evidence>
<dbReference type="EMBL" id="RBON01000001">
    <property type="protein sequence ID" value="RMM75621.1"/>
    <property type="molecule type" value="Genomic_DNA"/>
</dbReference>
<evidence type="ECO:0000259" key="3">
    <source>
        <dbReference type="Pfam" id="PF16967"/>
    </source>
</evidence>
<feature type="domain" description="Pilus assembly protein C-terminal" evidence="2">
    <location>
        <begin position="804"/>
        <end position="894"/>
    </location>
</feature>
<feature type="domain" description="TcfC Usher-like barrel" evidence="4">
    <location>
        <begin position="378"/>
        <end position="797"/>
    </location>
</feature>
<reference evidence="5 6" key="1">
    <citation type="submission" date="2018-08" db="EMBL/GenBank/DDBJ databases">
        <title>Recombination of ecologically and evolutionarily significant loci maintains genetic cohesion in the Pseudomonas syringae species complex.</title>
        <authorList>
            <person name="Dillon M."/>
            <person name="Thakur S."/>
            <person name="Almeida R.N.D."/>
            <person name="Weir B.S."/>
            <person name="Guttman D.S."/>
        </authorList>
    </citation>
    <scope>NUCLEOTIDE SEQUENCE [LARGE SCALE GENOMIC DNA]</scope>
    <source>
        <strain evidence="5 6">ICMP 4324</strain>
    </source>
</reference>
<dbReference type="Proteomes" id="UP000276829">
    <property type="component" value="Unassembled WGS sequence"/>
</dbReference>
<dbReference type="InterPro" id="IPR031917">
    <property type="entry name" value="Pilus_assem_C"/>
</dbReference>
<name>A0A3M3GMX2_PSESG</name>
<protein>
    <submittedName>
        <fullName evidence="5">Outermembrane fimbrial usher protein</fullName>
    </submittedName>
</protein>
<dbReference type="InterPro" id="IPR035224">
    <property type="entry name" value="Usher_TcfC"/>
</dbReference>
<dbReference type="Pfam" id="PF15976">
    <property type="entry name" value="CooC_C"/>
    <property type="match status" value="1"/>
</dbReference>
<keyword evidence="1" id="KW-0732">Signal</keyword>
<dbReference type="InterPro" id="IPR032636">
    <property type="entry name" value="Pilus_assem_E-set-like_dom"/>
</dbReference>